<protein>
    <submittedName>
        <fullName evidence="2">Uncharacterized protein</fullName>
    </submittedName>
</protein>
<dbReference type="EMBL" id="WPIP01000231">
    <property type="protein sequence ID" value="MVM93555.1"/>
    <property type="molecule type" value="Genomic_DNA"/>
</dbReference>
<name>A0A6I4HRA9_ACIBA</name>
<evidence type="ECO:0000313" key="2">
    <source>
        <dbReference type="EMBL" id="MVM93555.1"/>
    </source>
</evidence>
<reference evidence="2 3" key="1">
    <citation type="submission" date="2019-11" db="EMBL/GenBank/DDBJ databases">
        <title>Multidrug-resistant Acinetobacter baumannii moving toward extensively drug-resistant over fifteen years in South of Brazil.</title>
        <authorList>
            <person name="Fedrigo N.H."/>
            <person name="Cerdeira L."/>
            <person name="Fuga B."/>
            <person name="Marini P.V.B."/>
            <person name="Shinohara D.R."/>
            <person name="Carrara-Marroni F.E."/>
            <person name="Lincopan N."/>
            <person name="Tognim M.C.B."/>
        </authorList>
    </citation>
    <scope>NUCLEOTIDE SEQUENCE [LARGE SCALE GENOMIC DNA]</scope>
    <source>
        <strain evidence="2 3">Ac576</strain>
    </source>
</reference>
<accession>A0A6I4HRA9</accession>
<sequence>MKILNKVEAKLAWANGELLLVNNTERNGWEPFNPYDFGFDVFDKFEFQLKPRTIFIGEFEVPEPLREAPEKGSTCSYPSPTVELGVQQFKWNGSKGQLRMLQHGQVHSSFDNAFAHCCAIIKISGGEFAGDILKLLNKPTEEVEEEKPSENDVEKAQTIEPAIESETTDPEYQKKLDTLLQRVKDSKTPEEVNAVYRYTRTWSDKQMEPLLLA</sequence>
<dbReference type="RefSeq" id="WP_157010822.1">
    <property type="nucleotide sequence ID" value="NZ_WPIP01000231.1"/>
</dbReference>
<evidence type="ECO:0000313" key="3">
    <source>
        <dbReference type="Proteomes" id="UP000439424"/>
    </source>
</evidence>
<feature type="compositionally biased region" description="Basic and acidic residues" evidence="1">
    <location>
        <begin position="146"/>
        <end position="157"/>
    </location>
</feature>
<evidence type="ECO:0000256" key="1">
    <source>
        <dbReference type="SAM" id="MobiDB-lite"/>
    </source>
</evidence>
<dbReference type="Proteomes" id="UP000439424">
    <property type="component" value="Unassembled WGS sequence"/>
</dbReference>
<organism evidence="2 3">
    <name type="scientific">Acinetobacter baumannii</name>
    <dbReference type="NCBI Taxonomy" id="470"/>
    <lineage>
        <taxon>Bacteria</taxon>
        <taxon>Pseudomonadati</taxon>
        <taxon>Pseudomonadota</taxon>
        <taxon>Gammaproteobacteria</taxon>
        <taxon>Moraxellales</taxon>
        <taxon>Moraxellaceae</taxon>
        <taxon>Acinetobacter</taxon>
        <taxon>Acinetobacter calcoaceticus/baumannii complex</taxon>
    </lineage>
</organism>
<proteinExistence type="predicted"/>
<gene>
    <name evidence="2" type="ORF">GNY86_18640</name>
</gene>
<feature type="non-terminal residue" evidence="2">
    <location>
        <position position="213"/>
    </location>
</feature>
<dbReference type="AlphaFoldDB" id="A0A6I4HRA9"/>
<comment type="caution">
    <text evidence="2">The sequence shown here is derived from an EMBL/GenBank/DDBJ whole genome shotgun (WGS) entry which is preliminary data.</text>
</comment>
<feature type="region of interest" description="Disordered" evidence="1">
    <location>
        <begin position="141"/>
        <end position="169"/>
    </location>
</feature>